<feature type="chain" id="PRO_5024464490" evidence="1">
    <location>
        <begin position="20"/>
        <end position="149"/>
    </location>
</feature>
<dbReference type="AlphaFoldDB" id="A0A5N4B216"/>
<dbReference type="SUPFAM" id="SSF47565">
    <property type="entry name" value="Insect pheromone/odorant-binding proteins"/>
    <property type="match status" value="1"/>
</dbReference>
<dbReference type="InterPro" id="IPR006170">
    <property type="entry name" value="PBP/GOBP"/>
</dbReference>
<organism evidence="2 3">
    <name type="scientific">Photinus pyralis</name>
    <name type="common">Common eastern firefly</name>
    <name type="synonym">Lampyris pyralis</name>
    <dbReference type="NCBI Taxonomy" id="7054"/>
    <lineage>
        <taxon>Eukaryota</taxon>
        <taxon>Metazoa</taxon>
        <taxon>Ecdysozoa</taxon>
        <taxon>Arthropoda</taxon>
        <taxon>Hexapoda</taxon>
        <taxon>Insecta</taxon>
        <taxon>Pterygota</taxon>
        <taxon>Neoptera</taxon>
        <taxon>Endopterygota</taxon>
        <taxon>Coleoptera</taxon>
        <taxon>Polyphaga</taxon>
        <taxon>Elateriformia</taxon>
        <taxon>Elateroidea</taxon>
        <taxon>Lampyridae</taxon>
        <taxon>Lampyrinae</taxon>
        <taxon>Photinus</taxon>
    </lineage>
</organism>
<keyword evidence="3" id="KW-1185">Reference proteome</keyword>
<dbReference type="GO" id="GO:0005549">
    <property type="term" value="F:odorant binding"/>
    <property type="evidence" value="ECO:0007669"/>
    <property type="project" value="InterPro"/>
</dbReference>
<evidence type="ECO:0000313" key="2">
    <source>
        <dbReference type="EMBL" id="KAB0803625.1"/>
    </source>
</evidence>
<comment type="caution">
    <text evidence="2">The sequence shown here is derived from an EMBL/GenBank/DDBJ whole genome shotgun (WGS) entry which is preliminary data.</text>
</comment>
<dbReference type="Gene3D" id="1.10.238.20">
    <property type="entry name" value="Pheromone/general odorant binding protein domain"/>
    <property type="match status" value="1"/>
</dbReference>
<dbReference type="Proteomes" id="UP000327044">
    <property type="component" value="Unassembled WGS sequence"/>
</dbReference>
<feature type="signal peptide" evidence="1">
    <location>
        <begin position="1"/>
        <end position="19"/>
    </location>
</feature>
<reference evidence="2 3" key="1">
    <citation type="journal article" date="2018" name="Elife">
        <title>Firefly genomes illuminate parallel origins of bioluminescence in beetles.</title>
        <authorList>
            <person name="Fallon T.R."/>
            <person name="Lower S.E."/>
            <person name="Chang C.H."/>
            <person name="Bessho-Uehara M."/>
            <person name="Martin G.J."/>
            <person name="Bewick A.J."/>
            <person name="Behringer M."/>
            <person name="Debat H.J."/>
            <person name="Wong I."/>
            <person name="Day J.C."/>
            <person name="Suvorov A."/>
            <person name="Silva C.J."/>
            <person name="Stanger-Hall K.F."/>
            <person name="Hall D.W."/>
            <person name="Schmitz R.J."/>
            <person name="Nelson D.R."/>
            <person name="Lewis S.M."/>
            <person name="Shigenobu S."/>
            <person name="Bybee S.M."/>
            <person name="Larracuente A.M."/>
            <person name="Oba Y."/>
            <person name="Weng J.K."/>
        </authorList>
    </citation>
    <scope>NUCLEOTIDE SEQUENCE [LARGE SCALE GENOMIC DNA]</scope>
    <source>
        <strain evidence="2">1611_PpyrPB1</strain>
        <tissue evidence="2">Whole body</tissue>
    </source>
</reference>
<dbReference type="InterPro" id="IPR036728">
    <property type="entry name" value="PBP_GOBP_sf"/>
</dbReference>
<evidence type="ECO:0000256" key="1">
    <source>
        <dbReference type="SAM" id="SignalP"/>
    </source>
</evidence>
<sequence>MFKKTVFCLLIGCLALAKSIEVPDALIDETLSACMKETDIDKAKLSEMFDDDFHIKYPHDVTSKIVECGLGKVHFFNEDGGFNSKFVTEDLAKSLPVFVTDEIDAKKADELAKEIYHECSTPKGENLVEKMANFHNCVMVELKKKTTAA</sequence>
<proteinExistence type="predicted"/>
<gene>
    <name evidence="2" type="ORF">PPYR_00595</name>
</gene>
<name>A0A5N4B216_PHOPY</name>
<protein>
    <submittedName>
        <fullName evidence="2">Uncharacterized protein</fullName>
    </submittedName>
</protein>
<accession>A0A5N4B216</accession>
<evidence type="ECO:0000313" key="3">
    <source>
        <dbReference type="Proteomes" id="UP000327044"/>
    </source>
</evidence>
<dbReference type="InParanoid" id="A0A5N4B216"/>
<dbReference type="Pfam" id="PF01395">
    <property type="entry name" value="PBP_GOBP"/>
    <property type="match status" value="1"/>
</dbReference>
<keyword evidence="1" id="KW-0732">Signal</keyword>
<dbReference type="EMBL" id="VVIM01000001">
    <property type="protein sequence ID" value="KAB0803625.1"/>
    <property type="molecule type" value="Genomic_DNA"/>
</dbReference>